<reference evidence="1" key="2">
    <citation type="journal article" date="2015" name="Data Brief">
        <title>Shoot transcriptome of the giant reed, Arundo donax.</title>
        <authorList>
            <person name="Barrero R.A."/>
            <person name="Guerrero F.D."/>
            <person name="Moolhuijzen P."/>
            <person name="Goolsby J.A."/>
            <person name="Tidwell J."/>
            <person name="Bellgard S.E."/>
            <person name="Bellgard M.I."/>
        </authorList>
    </citation>
    <scope>NUCLEOTIDE SEQUENCE</scope>
    <source>
        <tissue evidence="1">Shoot tissue taken approximately 20 cm above the soil surface</tissue>
    </source>
</reference>
<dbReference type="AlphaFoldDB" id="A0A0A9G0G4"/>
<dbReference type="EMBL" id="GBRH01180917">
    <property type="protein sequence ID" value="JAE16979.1"/>
    <property type="molecule type" value="Transcribed_RNA"/>
</dbReference>
<organism evidence="1">
    <name type="scientific">Arundo donax</name>
    <name type="common">Giant reed</name>
    <name type="synonym">Donax arundinaceus</name>
    <dbReference type="NCBI Taxonomy" id="35708"/>
    <lineage>
        <taxon>Eukaryota</taxon>
        <taxon>Viridiplantae</taxon>
        <taxon>Streptophyta</taxon>
        <taxon>Embryophyta</taxon>
        <taxon>Tracheophyta</taxon>
        <taxon>Spermatophyta</taxon>
        <taxon>Magnoliopsida</taxon>
        <taxon>Liliopsida</taxon>
        <taxon>Poales</taxon>
        <taxon>Poaceae</taxon>
        <taxon>PACMAD clade</taxon>
        <taxon>Arundinoideae</taxon>
        <taxon>Arundineae</taxon>
        <taxon>Arundo</taxon>
    </lineage>
</organism>
<reference evidence="1" key="1">
    <citation type="submission" date="2014-09" db="EMBL/GenBank/DDBJ databases">
        <authorList>
            <person name="Magalhaes I.L.F."/>
            <person name="Oliveira U."/>
            <person name="Santos F.R."/>
            <person name="Vidigal T.H.D.A."/>
            <person name="Brescovit A.D."/>
            <person name="Santos A.J."/>
        </authorList>
    </citation>
    <scope>NUCLEOTIDE SEQUENCE</scope>
    <source>
        <tissue evidence="1">Shoot tissue taken approximately 20 cm above the soil surface</tissue>
    </source>
</reference>
<accession>A0A0A9G0G4</accession>
<proteinExistence type="predicted"/>
<evidence type="ECO:0000313" key="1">
    <source>
        <dbReference type="EMBL" id="JAE16979.1"/>
    </source>
</evidence>
<protein>
    <submittedName>
        <fullName evidence="1">Uncharacterized protein</fullName>
    </submittedName>
</protein>
<name>A0A0A9G0G4_ARUDO</name>
<sequence length="56" mass="6560">MNFNSHLCKDILSLDNSYPIFLSSWASKYAISSNAWSHLVYIVCRTKNLHSFRCEF</sequence>